<sequence length="150" mass="16582">MELLVVVRKKEFVAALVNKPWEGPTNSSDNAKKIDSTVSEHDKALVMKNNLTTRVLDRPPPMSSSATSSETSSTSQSPVSSHEVFLRKELSRDDQVRLHLLVPKHHLSRNSMSYNGDVNVKGCAGSEWTDLYPPAQGTGKHMWAKANIVN</sequence>
<feature type="region of interest" description="Disordered" evidence="1">
    <location>
        <begin position="39"/>
        <end position="86"/>
    </location>
</feature>
<comment type="caution">
    <text evidence="2">The sequence shown here is derived from an EMBL/GenBank/DDBJ whole genome shotgun (WGS) entry which is preliminary data.</text>
</comment>
<evidence type="ECO:0000256" key="1">
    <source>
        <dbReference type="SAM" id="MobiDB-lite"/>
    </source>
</evidence>
<accession>A0ABQ7ASP0</accession>
<reference evidence="2 3" key="1">
    <citation type="journal article" date="2020" name="BMC Genomics">
        <title>Intraspecific diversification of the crop wild relative Brassica cretica Lam. using demographic model selection.</title>
        <authorList>
            <person name="Kioukis A."/>
            <person name="Michalopoulou V.A."/>
            <person name="Briers L."/>
            <person name="Pirintsos S."/>
            <person name="Studholme D.J."/>
            <person name="Pavlidis P."/>
            <person name="Sarris P.F."/>
        </authorList>
    </citation>
    <scope>NUCLEOTIDE SEQUENCE [LARGE SCALE GENOMIC DNA]</scope>
    <source>
        <strain evidence="3">cv. PFS-1207/04</strain>
    </source>
</reference>
<dbReference type="EMBL" id="QGKV02001556">
    <property type="protein sequence ID" value="KAF3517365.1"/>
    <property type="molecule type" value="Genomic_DNA"/>
</dbReference>
<keyword evidence="3" id="KW-1185">Reference proteome</keyword>
<evidence type="ECO:0000313" key="3">
    <source>
        <dbReference type="Proteomes" id="UP000266723"/>
    </source>
</evidence>
<gene>
    <name evidence="2" type="ORF">DY000_02062586</name>
</gene>
<feature type="compositionally biased region" description="Low complexity" evidence="1">
    <location>
        <begin position="63"/>
        <end position="81"/>
    </location>
</feature>
<proteinExistence type="predicted"/>
<name>A0ABQ7ASP0_BRACR</name>
<protein>
    <submittedName>
        <fullName evidence="2">Uncharacterized protein</fullName>
    </submittedName>
</protein>
<dbReference type="Proteomes" id="UP000266723">
    <property type="component" value="Unassembled WGS sequence"/>
</dbReference>
<evidence type="ECO:0000313" key="2">
    <source>
        <dbReference type="EMBL" id="KAF3517365.1"/>
    </source>
</evidence>
<organism evidence="2 3">
    <name type="scientific">Brassica cretica</name>
    <name type="common">Mustard</name>
    <dbReference type="NCBI Taxonomy" id="69181"/>
    <lineage>
        <taxon>Eukaryota</taxon>
        <taxon>Viridiplantae</taxon>
        <taxon>Streptophyta</taxon>
        <taxon>Embryophyta</taxon>
        <taxon>Tracheophyta</taxon>
        <taxon>Spermatophyta</taxon>
        <taxon>Magnoliopsida</taxon>
        <taxon>eudicotyledons</taxon>
        <taxon>Gunneridae</taxon>
        <taxon>Pentapetalae</taxon>
        <taxon>rosids</taxon>
        <taxon>malvids</taxon>
        <taxon>Brassicales</taxon>
        <taxon>Brassicaceae</taxon>
        <taxon>Brassiceae</taxon>
        <taxon>Brassica</taxon>
    </lineage>
</organism>